<dbReference type="OrthoDB" id="1913205at2759"/>
<comment type="caution">
    <text evidence="1">The sequence shown here is derived from an EMBL/GenBank/DDBJ whole genome shotgun (WGS) entry which is preliminary data.</text>
</comment>
<dbReference type="PANTHER" id="PTHR34576:SF14">
    <property type="entry name" value="MEMBRANE-ASSOCIATED KINASE REGULATOR 6"/>
    <property type="match status" value="1"/>
</dbReference>
<proteinExistence type="predicted"/>
<keyword evidence="1" id="KW-0808">Transferase</keyword>
<dbReference type="AlphaFoldDB" id="A0A2P5C6Z7"/>
<keyword evidence="1" id="KW-0418">Kinase</keyword>
<evidence type="ECO:0000313" key="1">
    <source>
        <dbReference type="EMBL" id="PON56781.1"/>
    </source>
</evidence>
<reference evidence="2" key="1">
    <citation type="submission" date="2016-06" db="EMBL/GenBank/DDBJ databases">
        <title>Parallel loss of symbiosis genes in relatives of nitrogen-fixing non-legume Parasponia.</title>
        <authorList>
            <person name="Van Velzen R."/>
            <person name="Holmer R."/>
            <person name="Bu F."/>
            <person name="Rutten L."/>
            <person name="Van Zeijl A."/>
            <person name="Liu W."/>
            <person name="Santuari L."/>
            <person name="Cao Q."/>
            <person name="Sharma T."/>
            <person name="Shen D."/>
            <person name="Roswanjaya Y."/>
            <person name="Wardhani T."/>
            <person name="Kalhor M.S."/>
            <person name="Jansen J."/>
            <person name="Van den Hoogen J."/>
            <person name="Gungor B."/>
            <person name="Hartog M."/>
            <person name="Hontelez J."/>
            <person name="Verver J."/>
            <person name="Yang W.-C."/>
            <person name="Schijlen E."/>
            <person name="Repin R."/>
            <person name="Schilthuizen M."/>
            <person name="Schranz E."/>
            <person name="Heidstra R."/>
            <person name="Miyata K."/>
            <person name="Fedorova E."/>
            <person name="Kohlen W."/>
            <person name="Bisseling T."/>
            <person name="Smit S."/>
            <person name="Geurts R."/>
        </authorList>
    </citation>
    <scope>NUCLEOTIDE SEQUENCE [LARGE SCALE GENOMIC DNA]</scope>
    <source>
        <strain evidence="2">cv. RG33-2</strain>
    </source>
</reference>
<dbReference type="InParanoid" id="A0A2P5C6Z7"/>
<keyword evidence="2" id="KW-1185">Reference proteome</keyword>
<dbReference type="GO" id="GO:0016301">
    <property type="term" value="F:kinase activity"/>
    <property type="evidence" value="ECO:0007669"/>
    <property type="project" value="UniProtKB-KW"/>
</dbReference>
<dbReference type="InterPro" id="IPR044699">
    <property type="entry name" value="MAKR6"/>
</dbReference>
<dbReference type="PANTHER" id="PTHR34576">
    <property type="entry name" value="MEMBRANE-ASSOCIATED KINASE REGULATOR 6-RELATED"/>
    <property type="match status" value="1"/>
</dbReference>
<dbReference type="STRING" id="63057.A0A2P5C6Z7"/>
<organism evidence="1 2">
    <name type="scientific">Trema orientale</name>
    <name type="common">Charcoal tree</name>
    <name type="synonym">Celtis orientalis</name>
    <dbReference type="NCBI Taxonomy" id="63057"/>
    <lineage>
        <taxon>Eukaryota</taxon>
        <taxon>Viridiplantae</taxon>
        <taxon>Streptophyta</taxon>
        <taxon>Embryophyta</taxon>
        <taxon>Tracheophyta</taxon>
        <taxon>Spermatophyta</taxon>
        <taxon>Magnoliopsida</taxon>
        <taxon>eudicotyledons</taxon>
        <taxon>Gunneridae</taxon>
        <taxon>Pentapetalae</taxon>
        <taxon>rosids</taxon>
        <taxon>fabids</taxon>
        <taxon>Rosales</taxon>
        <taxon>Cannabaceae</taxon>
        <taxon>Trema</taxon>
    </lineage>
</organism>
<dbReference type="EMBL" id="JXTC01000405">
    <property type="protein sequence ID" value="PON56781.1"/>
    <property type="molecule type" value="Genomic_DNA"/>
</dbReference>
<accession>A0A2P5C6Z7</accession>
<gene>
    <name evidence="1" type="ORF">TorRG33x02_295420</name>
</gene>
<protein>
    <submittedName>
        <fullName evidence="1">Membrane-associated kinase regulator</fullName>
    </submittedName>
</protein>
<name>A0A2P5C6Z7_TREOI</name>
<dbReference type="Proteomes" id="UP000237000">
    <property type="component" value="Unassembled WGS sequence"/>
</dbReference>
<evidence type="ECO:0000313" key="2">
    <source>
        <dbReference type="Proteomes" id="UP000237000"/>
    </source>
</evidence>
<sequence>MEISSRPLAVESFSDSWLSNAVRVPSLANSLEFDESFDFDTPNFAESQAFVHADELFSNGLIKPSGTSATTDSTVSAMSSSRSSTGTSEYYSRIKVSDNRSDDDTQLGCSCCFFRRRRKYSSEQILKKMYGYLRPTTRRFIGGSKKSTKVDDIDRRRMEVRRSWSNIASPQTSPGRPSTVYVDINESSIYEAVLHCKRSIGK</sequence>